<protein>
    <submittedName>
        <fullName evidence="4">WYL domain-containing protein</fullName>
    </submittedName>
</protein>
<dbReference type="Pfam" id="PF19187">
    <property type="entry name" value="HTH_PafC"/>
    <property type="match status" value="1"/>
</dbReference>
<proteinExistence type="predicted"/>
<evidence type="ECO:0000313" key="4">
    <source>
        <dbReference type="EMBL" id="PCC83802.1"/>
    </source>
</evidence>
<dbReference type="InterPro" id="IPR043839">
    <property type="entry name" value="PafC_HTH"/>
</dbReference>
<evidence type="ECO:0000259" key="1">
    <source>
        <dbReference type="Pfam" id="PF13280"/>
    </source>
</evidence>
<dbReference type="Proteomes" id="UP000218690">
    <property type="component" value="Unassembled WGS sequence"/>
</dbReference>
<dbReference type="EMBL" id="NWBP01000004">
    <property type="protein sequence ID" value="PCC83802.1"/>
    <property type="molecule type" value="Genomic_DNA"/>
</dbReference>
<evidence type="ECO:0000259" key="2">
    <source>
        <dbReference type="Pfam" id="PF19187"/>
    </source>
</evidence>
<feature type="domain" description="WCX" evidence="3">
    <location>
        <begin position="242"/>
        <end position="308"/>
    </location>
</feature>
<dbReference type="AlphaFoldDB" id="A0A2A4AMS3"/>
<dbReference type="PIRSF" id="PIRSF016838">
    <property type="entry name" value="PafC"/>
    <property type="match status" value="1"/>
</dbReference>
<organism evidence="4 5">
    <name type="scientific">Corynebacterium accolens</name>
    <dbReference type="NCBI Taxonomy" id="38284"/>
    <lineage>
        <taxon>Bacteria</taxon>
        <taxon>Bacillati</taxon>
        <taxon>Actinomycetota</taxon>
        <taxon>Actinomycetes</taxon>
        <taxon>Mycobacteriales</taxon>
        <taxon>Corynebacteriaceae</taxon>
        <taxon>Corynebacterium</taxon>
    </lineage>
</organism>
<dbReference type="InterPro" id="IPR051534">
    <property type="entry name" value="CBASS_pafABC_assoc_protein"/>
</dbReference>
<reference evidence="4 5" key="1">
    <citation type="submission" date="2017-09" db="EMBL/GenBank/DDBJ databases">
        <title>Draft Genome Sequence of Corynebacterium accolens AH4003.</title>
        <authorList>
            <person name="Chen Y."/>
            <person name="Oosthuysen W.F."/>
            <person name="Kelley S."/>
            <person name="Horswill A."/>
        </authorList>
    </citation>
    <scope>NUCLEOTIDE SEQUENCE [LARGE SCALE GENOMIC DNA]</scope>
    <source>
        <strain evidence="4 5">AH4003</strain>
    </source>
</reference>
<dbReference type="InterPro" id="IPR057727">
    <property type="entry name" value="WCX_dom"/>
</dbReference>
<sequence>MADGSQKLQALVRSLNLIPYFRNHPGQTPMEAATDLGMTPAELKDAVDRLFCSGVGRHTEDLIDLSFDYRDGIQIYNDQGLTQALRLTPTEAGALLLTLESLEAMPGLIDTEAVKSAAAKLRQIMDEKTAAIYDSLADTDPHESQVQATLASAVDKRHRVRFKYWSASSNQEKERTVDPARIFIYESEPYLVAWEESLKAHRTFRLDRIQEVETLAEKAYPHLRELDFDPEQPFAMRHAKKATLEIHPEFTWLAEQHDIDLGETLKNGHVAATMPIGSEEWFIRFALSQADRVRVTSPDSLVKAITDRRLAALGSYTK</sequence>
<accession>A0A2A4AMS3</accession>
<dbReference type="PANTHER" id="PTHR34580">
    <property type="match status" value="1"/>
</dbReference>
<dbReference type="Pfam" id="PF13280">
    <property type="entry name" value="WYL"/>
    <property type="match status" value="1"/>
</dbReference>
<dbReference type="PROSITE" id="PS52050">
    <property type="entry name" value="WYL"/>
    <property type="match status" value="1"/>
</dbReference>
<dbReference type="InterPro" id="IPR028349">
    <property type="entry name" value="PafC-like"/>
</dbReference>
<gene>
    <name evidence="4" type="ORF">COM45_01480</name>
</gene>
<evidence type="ECO:0000259" key="3">
    <source>
        <dbReference type="Pfam" id="PF25583"/>
    </source>
</evidence>
<feature type="domain" description="WYL" evidence="1">
    <location>
        <begin position="147"/>
        <end position="213"/>
    </location>
</feature>
<dbReference type="Pfam" id="PF25583">
    <property type="entry name" value="WCX"/>
    <property type="match status" value="1"/>
</dbReference>
<dbReference type="PANTHER" id="PTHR34580:SF1">
    <property type="entry name" value="PROTEIN PAFC"/>
    <property type="match status" value="1"/>
</dbReference>
<feature type="domain" description="PafC HTH" evidence="2">
    <location>
        <begin position="10"/>
        <end position="123"/>
    </location>
</feature>
<dbReference type="InterPro" id="IPR026881">
    <property type="entry name" value="WYL_dom"/>
</dbReference>
<comment type="caution">
    <text evidence="4">The sequence shown here is derived from an EMBL/GenBank/DDBJ whole genome shotgun (WGS) entry which is preliminary data.</text>
</comment>
<evidence type="ECO:0000313" key="5">
    <source>
        <dbReference type="Proteomes" id="UP000218690"/>
    </source>
</evidence>
<name>A0A2A4AMS3_9CORY</name>